<protein>
    <submittedName>
        <fullName evidence="1">Uncharacterized protein</fullName>
    </submittedName>
</protein>
<sequence>MASQEDFFATPGPLSTFPAPGLRDIQRHITTHNEAGAGVFLPLDNGDHHSNMANGRAISNIIYNQSGLPVDLNGTADVK</sequence>
<organism evidence="1 2">
    <name type="scientific">Lepraria finkii</name>
    <dbReference type="NCBI Taxonomy" id="1340010"/>
    <lineage>
        <taxon>Eukaryota</taxon>
        <taxon>Fungi</taxon>
        <taxon>Dikarya</taxon>
        <taxon>Ascomycota</taxon>
        <taxon>Pezizomycotina</taxon>
        <taxon>Lecanoromycetes</taxon>
        <taxon>OSLEUM clade</taxon>
        <taxon>Lecanoromycetidae</taxon>
        <taxon>Lecanorales</taxon>
        <taxon>Lecanorineae</taxon>
        <taxon>Stereocaulaceae</taxon>
        <taxon>Lepraria</taxon>
    </lineage>
</organism>
<dbReference type="Proteomes" id="UP001590951">
    <property type="component" value="Unassembled WGS sequence"/>
</dbReference>
<comment type="caution">
    <text evidence="1">The sequence shown here is derived from an EMBL/GenBank/DDBJ whole genome shotgun (WGS) entry which is preliminary data.</text>
</comment>
<gene>
    <name evidence="1" type="ORF">ABVK25_012079</name>
</gene>
<dbReference type="EMBL" id="JBHFEH010000141">
    <property type="protein sequence ID" value="KAL2045458.1"/>
    <property type="molecule type" value="Genomic_DNA"/>
</dbReference>
<keyword evidence="2" id="KW-1185">Reference proteome</keyword>
<reference evidence="1 2" key="1">
    <citation type="submission" date="2024-09" db="EMBL/GenBank/DDBJ databases">
        <title>Rethinking Asexuality: The Enigmatic Case of Functional Sexual Genes in Lepraria (Stereocaulaceae).</title>
        <authorList>
            <person name="Doellman M."/>
            <person name="Sun Y."/>
            <person name="Barcenas-Pena A."/>
            <person name="Lumbsch H.T."/>
            <person name="Grewe F."/>
        </authorList>
    </citation>
    <scope>NUCLEOTIDE SEQUENCE [LARGE SCALE GENOMIC DNA]</scope>
    <source>
        <strain evidence="1 2">Grewe 0041</strain>
    </source>
</reference>
<accession>A0ABR4APV0</accession>
<evidence type="ECO:0000313" key="2">
    <source>
        <dbReference type="Proteomes" id="UP001590951"/>
    </source>
</evidence>
<name>A0ABR4APV0_9LECA</name>
<proteinExistence type="predicted"/>
<evidence type="ECO:0000313" key="1">
    <source>
        <dbReference type="EMBL" id="KAL2045458.1"/>
    </source>
</evidence>